<evidence type="ECO:0000256" key="1">
    <source>
        <dbReference type="ARBA" id="ARBA00004141"/>
    </source>
</evidence>
<evidence type="ECO:0000256" key="6">
    <source>
        <dbReference type="SAM" id="MobiDB-lite"/>
    </source>
</evidence>
<dbReference type="PANTHER" id="PTHR10383">
    <property type="entry name" value="SERINE INCORPORATOR"/>
    <property type="match status" value="1"/>
</dbReference>
<keyword evidence="5 7" id="KW-0472">Membrane</keyword>
<dbReference type="GO" id="GO:0016020">
    <property type="term" value="C:membrane"/>
    <property type="evidence" value="ECO:0007669"/>
    <property type="project" value="UniProtKB-SubCell"/>
</dbReference>
<evidence type="ECO:0000256" key="7">
    <source>
        <dbReference type="SAM" id="Phobius"/>
    </source>
</evidence>
<feature type="compositionally biased region" description="Acidic residues" evidence="6">
    <location>
        <begin position="368"/>
        <end position="377"/>
    </location>
</feature>
<feature type="region of interest" description="Disordered" evidence="6">
    <location>
        <begin position="363"/>
        <end position="383"/>
    </location>
</feature>
<reference evidence="8 9" key="1">
    <citation type="submission" date="2023-03" db="EMBL/GenBank/DDBJ databases">
        <title>Mating type loci evolution in Malassezia.</title>
        <authorList>
            <person name="Coelho M.A."/>
        </authorList>
    </citation>
    <scope>NUCLEOTIDE SEQUENCE [LARGE SCALE GENOMIC DNA]</scope>
    <source>
        <strain evidence="8 9">CBS 9725</strain>
    </source>
</reference>
<comment type="subcellular location">
    <subcellularLocation>
        <location evidence="1">Membrane</location>
        <topology evidence="1">Multi-pass membrane protein</topology>
    </subcellularLocation>
</comment>
<dbReference type="PANTHER" id="PTHR10383:SF9">
    <property type="entry name" value="SERINE INCORPORATOR, ISOFORM F"/>
    <property type="match status" value="1"/>
</dbReference>
<dbReference type="Proteomes" id="UP001219567">
    <property type="component" value="Chromosome 6"/>
</dbReference>
<evidence type="ECO:0000256" key="3">
    <source>
        <dbReference type="ARBA" id="ARBA00022692"/>
    </source>
</evidence>
<feature type="transmembrane region" description="Helical" evidence="7">
    <location>
        <begin position="104"/>
        <end position="126"/>
    </location>
</feature>
<evidence type="ECO:0000256" key="5">
    <source>
        <dbReference type="ARBA" id="ARBA00023136"/>
    </source>
</evidence>
<evidence type="ECO:0000313" key="8">
    <source>
        <dbReference type="EMBL" id="WFD00730.1"/>
    </source>
</evidence>
<feature type="transmembrane region" description="Helical" evidence="7">
    <location>
        <begin position="233"/>
        <end position="253"/>
    </location>
</feature>
<feature type="transmembrane region" description="Helical" evidence="7">
    <location>
        <begin position="170"/>
        <end position="194"/>
    </location>
</feature>
<evidence type="ECO:0000256" key="2">
    <source>
        <dbReference type="ARBA" id="ARBA00006665"/>
    </source>
</evidence>
<dbReference type="EMBL" id="CP119948">
    <property type="protein sequence ID" value="WFD00730.1"/>
    <property type="molecule type" value="Genomic_DNA"/>
</dbReference>
<accession>A0AAJ5YUQ9</accession>
<feature type="transmembrane region" description="Helical" evidence="7">
    <location>
        <begin position="200"/>
        <end position="221"/>
    </location>
</feature>
<evidence type="ECO:0000256" key="4">
    <source>
        <dbReference type="ARBA" id="ARBA00022989"/>
    </source>
</evidence>
<protein>
    <submittedName>
        <fullName evidence="8">Membrane protein tms1</fullName>
    </submittedName>
</protein>
<keyword evidence="3 7" id="KW-0812">Transmembrane</keyword>
<sequence length="478" mass="52624">MCQSCNCQSSIATRVGFALLFCMNAFLAWISLTPALVHTIEKYSLHYIQIHCEQQDACFGVMAVHRIMFAAVLFHAIMAMLLVDVHSTRTPRAAIQNGWWGPKVSGLLSLIVLSFVIPNGFFVFWANWVAPLLSGVFIVLGLVLLVDVVHTWSETCLQRWERDGADRWMYLLVGSTISLYTAVLIVTVLLYVYLGTSGCTLNQVLISVNVVGGIILTLLCIHPAVQEANPRSGLAQSSMVLAYCTYLVTSALLNRDNKHCNPVARGRGEATKSTTAVIGALFTFVAIAYSTTRAATQSKLLMGDNGAEIDAPSGYEPLPMHTPITEQPKPIEPLRIQAIRSAVEAGSLPQSALDDETRIRRTLHESDLNDDQEDLDQDLPGGSVRMPVNDDERFGTRYSYVFFHLIFAIAACYTAMLLTDWQFVKVGATTPINDTPIAYIGVSSTSMWIRIASSWACALIYAWTLLAPVAFPDRFSEV</sequence>
<name>A0AAJ5YUQ9_9BASI</name>
<organism evidence="8 9">
    <name type="scientific">Malassezia yamatoensis</name>
    <dbReference type="NCBI Taxonomy" id="253288"/>
    <lineage>
        <taxon>Eukaryota</taxon>
        <taxon>Fungi</taxon>
        <taxon>Dikarya</taxon>
        <taxon>Basidiomycota</taxon>
        <taxon>Ustilaginomycotina</taxon>
        <taxon>Malasseziomycetes</taxon>
        <taxon>Malasseziales</taxon>
        <taxon>Malasseziaceae</taxon>
        <taxon>Malassezia</taxon>
    </lineage>
</organism>
<feature type="transmembrane region" description="Helical" evidence="7">
    <location>
        <begin position="398"/>
        <end position="418"/>
    </location>
</feature>
<dbReference type="AlphaFoldDB" id="A0AAJ5YUQ9"/>
<keyword evidence="9" id="KW-1185">Reference proteome</keyword>
<feature type="transmembrane region" description="Helical" evidence="7">
    <location>
        <begin position="12"/>
        <end position="32"/>
    </location>
</feature>
<dbReference type="Pfam" id="PF03348">
    <property type="entry name" value="Serinc"/>
    <property type="match status" value="1"/>
</dbReference>
<dbReference type="InterPro" id="IPR005016">
    <property type="entry name" value="TDE1/TMS"/>
</dbReference>
<evidence type="ECO:0000313" key="9">
    <source>
        <dbReference type="Proteomes" id="UP001219567"/>
    </source>
</evidence>
<gene>
    <name evidence="8" type="primary">TMS1</name>
    <name evidence="8" type="ORF">MYAM1_003482</name>
</gene>
<feature type="transmembrane region" description="Helical" evidence="7">
    <location>
        <begin position="273"/>
        <end position="292"/>
    </location>
</feature>
<proteinExistence type="inferred from homology"/>
<feature type="transmembrane region" description="Helical" evidence="7">
    <location>
        <begin position="447"/>
        <end position="471"/>
    </location>
</feature>
<comment type="similarity">
    <text evidence="2">Belongs to the TDE1 family.</text>
</comment>
<keyword evidence="4 7" id="KW-1133">Transmembrane helix</keyword>
<feature type="transmembrane region" description="Helical" evidence="7">
    <location>
        <begin position="132"/>
        <end position="149"/>
    </location>
</feature>
<feature type="transmembrane region" description="Helical" evidence="7">
    <location>
        <begin position="63"/>
        <end position="83"/>
    </location>
</feature>